<evidence type="ECO:0000313" key="2">
    <source>
        <dbReference type="EMBL" id="GAE95307.1"/>
    </source>
</evidence>
<dbReference type="AlphaFoldDB" id="W4VQ11"/>
<reference evidence="2 3" key="1">
    <citation type="journal article" date="2014" name="Genome Announc.">
        <title>Draft Genome Sequence of the Boron-Tolerant and Moderately Halotolerant Bacterium Gracilibacillus boraciitolerans JCM 21714T.</title>
        <authorList>
            <person name="Ahmed I."/>
            <person name="Oshima K."/>
            <person name="Suda W."/>
            <person name="Kitamura K."/>
            <person name="Iida T."/>
            <person name="Ohmori Y."/>
            <person name="Fujiwara T."/>
            <person name="Hattori M."/>
            <person name="Ohkuma M."/>
        </authorList>
    </citation>
    <scope>NUCLEOTIDE SEQUENCE [LARGE SCALE GENOMIC DNA]</scope>
    <source>
        <strain evidence="2 3">JCM 21714</strain>
    </source>
</reference>
<protein>
    <submittedName>
        <fullName evidence="2">Beta-galactosidase</fullName>
    </submittedName>
</protein>
<keyword evidence="3" id="KW-1185">Reference proteome</keyword>
<name>W4VQ11_9BACI</name>
<evidence type="ECO:0000313" key="3">
    <source>
        <dbReference type="Proteomes" id="UP000019102"/>
    </source>
</evidence>
<dbReference type="InterPro" id="IPR014718">
    <property type="entry name" value="GH-type_carb-bd"/>
</dbReference>
<dbReference type="GO" id="GO:0005975">
    <property type="term" value="P:carbohydrate metabolic process"/>
    <property type="evidence" value="ECO:0007669"/>
    <property type="project" value="InterPro"/>
</dbReference>
<dbReference type="InterPro" id="IPR004199">
    <property type="entry name" value="B-gal_small/dom_5"/>
</dbReference>
<dbReference type="STRING" id="1298598.JCM21714_4528"/>
<gene>
    <name evidence="2" type="ORF">JCM21714_4528</name>
</gene>
<dbReference type="eggNOG" id="COG3250">
    <property type="taxonomic scope" value="Bacteria"/>
</dbReference>
<dbReference type="InterPro" id="IPR011013">
    <property type="entry name" value="Gal_mutarotase_sf_dom"/>
</dbReference>
<dbReference type="EMBL" id="BAVS01000048">
    <property type="protein sequence ID" value="GAE95307.1"/>
    <property type="molecule type" value="Genomic_DNA"/>
</dbReference>
<sequence>MEINAIPYTPFELEEASHHYKLPISDKVSVRVNGWQTGVGGDDAWGGQHAHTEYRLGTHQNYSYRFTIEGL</sequence>
<dbReference type="GO" id="GO:0009341">
    <property type="term" value="C:beta-galactosidase complex"/>
    <property type="evidence" value="ECO:0007669"/>
    <property type="project" value="InterPro"/>
</dbReference>
<dbReference type="GO" id="GO:0030246">
    <property type="term" value="F:carbohydrate binding"/>
    <property type="evidence" value="ECO:0007669"/>
    <property type="project" value="InterPro"/>
</dbReference>
<dbReference type="SUPFAM" id="SSF74650">
    <property type="entry name" value="Galactose mutarotase-like"/>
    <property type="match status" value="1"/>
</dbReference>
<evidence type="ECO:0000259" key="1">
    <source>
        <dbReference type="Pfam" id="PF02929"/>
    </source>
</evidence>
<organism evidence="2 3">
    <name type="scientific">Gracilibacillus boraciitolerans JCM 21714</name>
    <dbReference type="NCBI Taxonomy" id="1298598"/>
    <lineage>
        <taxon>Bacteria</taxon>
        <taxon>Bacillati</taxon>
        <taxon>Bacillota</taxon>
        <taxon>Bacilli</taxon>
        <taxon>Bacillales</taxon>
        <taxon>Bacillaceae</taxon>
        <taxon>Gracilibacillus</taxon>
    </lineage>
</organism>
<dbReference type="GO" id="GO:0004565">
    <property type="term" value="F:beta-galactosidase activity"/>
    <property type="evidence" value="ECO:0007669"/>
    <property type="project" value="InterPro"/>
</dbReference>
<accession>W4VQ11</accession>
<proteinExistence type="predicted"/>
<dbReference type="Proteomes" id="UP000019102">
    <property type="component" value="Unassembled WGS sequence"/>
</dbReference>
<dbReference type="Gene3D" id="2.70.98.10">
    <property type="match status" value="1"/>
</dbReference>
<feature type="domain" description="Beta galactosidase small chain/" evidence="1">
    <location>
        <begin position="1"/>
        <end position="68"/>
    </location>
</feature>
<dbReference type="Pfam" id="PF02929">
    <property type="entry name" value="Bgal_small_N"/>
    <property type="match status" value="1"/>
</dbReference>
<comment type="caution">
    <text evidence="2">The sequence shown here is derived from an EMBL/GenBank/DDBJ whole genome shotgun (WGS) entry which is preliminary data.</text>
</comment>